<evidence type="ECO:0000313" key="2">
    <source>
        <dbReference type="EMBL" id="AUJ26903.1"/>
    </source>
</evidence>
<evidence type="ECO:0000313" key="5">
    <source>
        <dbReference type="Proteomes" id="UP001356080"/>
    </source>
</evidence>
<feature type="transmembrane region" description="Helical" evidence="1">
    <location>
        <begin position="33"/>
        <end position="53"/>
    </location>
</feature>
<feature type="transmembrane region" description="Helical" evidence="1">
    <location>
        <begin position="139"/>
        <end position="158"/>
    </location>
</feature>
<dbReference type="AlphaFoldDB" id="A0A2K9J6J2"/>
<evidence type="ECO:0000313" key="4">
    <source>
        <dbReference type="Proteomes" id="UP000234237"/>
    </source>
</evidence>
<organism evidence="2 4">
    <name type="scientific">Virgibacillus dokdonensis</name>
    <dbReference type="NCBI Taxonomy" id="302167"/>
    <lineage>
        <taxon>Bacteria</taxon>
        <taxon>Bacillati</taxon>
        <taxon>Bacillota</taxon>
        <taxon>Bacilli</taxon>
        <taxon>Bacillales</taxon>
        <taxon>Bacillaceae</taxon>
        <taxon>Virgibacillus</taxon>
    </lineage>
</organism>
<keyword evidence="1" id="KW-0812">Transmembrane</keyword>
<dbReference type="EMBL" id="CP018622">
    <property type="protein sequence ID" value="AUJ26903.1"/>
    <property type="molecule type" value="Genomic_DNA"/>
</dbReference>
<proteinExistence type="predicted"/>
<sequence>MIPIYREKEIYTMFYDSKQNKLYRYAHREKSSFLYILLFIIIINSSGLLNQIYQPYKGFLLNIILLIISNFVCYFVAKYLYSRYYIQTTGKGIFLDQESMKEYARKGEEQYYLELNLGGGICLFVVVIGFALFCIFNQIQFLIIGSLGSIPLFMIFLNRPFRRLQVLRAFQNKEIEL</sequence>
<evidence type="ECO:0000256" key="1">
    <source>
        <dbReference type="SAM" id="Phobius"/>
    </source>
</evidence>
<reference evidence="2" key="1">
    <citation type="submission" date="2016-11" db="EMBL/GenBank/DDBJ databases">
        <title>Complete genome sequence of Virgibacillus dokdonensis 21D, a halophilic bacterium isolated from the deep hypersaline anoxic basin Discovery in the Mediterranean Sea.</title>
        <authorList>
            <person name="Zeaiter Z."/>
            <person name="Booth J.M."/>
            <person name="Prosdocimi E.M."/>
            <person name="Mapelli F."/>
            <person name="Fusi M."/>
            <person name="Daffonchio D."/>
            <person name="Borin S."/>
            <person name="Crotti E."/>
        </authorList>
    </citation>
    <scope>NUCLEOTIDE SEQUENCE</scope>
    <source>
        <strain evidence="2">21D</strain>
    </source>
</reference>
<evidence type="ECO:0000313" key="3">
    <source>
        <dbReference type="EMBL" id="MEF2292225.1"/>
    </source>
</evidence>
<dbReference type="EMBL" id="JAZHPM010000014">
    <property type="protein sequence ID" value="MEF2292225.1"/>
    <property type="molecule type" value="Genomic_DNA"/>
</dbReference>
<accession>A0A2K9J6J2</accession>
<dbReference type="Proteomes" id="UP001356080">
    <property type="component" value="Unassembled WGS sequence"/>
</dbReference>
<reference evidence="4" key="2">
    <citation type="submission" date="2016-11" db="EMBL/GenBank/DDBJ databases">
        <title>Complete genome sequence of Virgibacillus pantothenticus 21D, a halophilic bacterium isolated from the deep hypersaline anoxic basin Discovery in the Mediterranean Sea.</title>
        <authorList>
            <person name="Zeaiter Z."/>
            <person name="Booth J.M."/>
            <person name="Prosdocimi E.M."/>
            <person name="Mapelli F."/>
            <person name="Fusi M."/>
            <person name="Daffonchio D."/>
            <person name="Borin S."/>
            <person name="Crotti E."/>
        </authorList>
    </citation>
    <scope>NUCLEOTIDE SEQUENCE [LARGE SCALE GENOMIC DNA]</scope>
    <source>
        <strain evidence="4">21D</strain>
    </source>
</reference>
<feature type="transmembrane region" description="Helical" evidence="1">
    <location>
        <begin position="59"/>
        <end position="81"/>
    </location>
</feature>
<dbReference type="RefSeq" id="WP_077704650.1">
    <property type="nucleotide sequence ID" value="NZ_CP018622.1"/>
</dbReference>
<protein>
    <submittedName>
        <fullName evidence="2">Uncharacterized protein</fullName>
    </submittedName>
</protein>
<reference evidence="3 5" key="3">
    <citation type="submission" date="2024-01" db="EMBL/GenBank/DDBJ databases">
        <title>Survival strategy associated with biotechnological potential of Virgibacillus dokdonensis T4.6 isolated from salt-fermented shrimp paste.</title>
        <authorList>
            <person name="Doan T.V."/>
            <person name="Quach N.T."/>
            <person name="Phi Q.-T."/>
        </authorList>
    </citation>
    <scope>NUCLEOTIDE SEQUENCE [LARGE SCALE GENOMIC DNA]</scope>
    <source>
        <strain evidence="3 5">T4.6</strain>
    </source>
</reference>
<gene>
    <name evidence="2" type="ORF">A21D_03869</name>
    <name evidence="3" type="ORF">V2W34_09450</name>
</gene>
<name>A0A2K9J6J2_9BACI</name>
<dbReference type="Proteomes" id="UP000234237">
    <property type="component" value="Chromosome"/>
</dbReference>
<keyword evidence="1" id="KW-1133">Transmembrane helix</keyword>
<feature type="transmembrane region" description="Helical" evidence="1">
    <location>
        <begin position="111"/>
        <end position="133"/>
    </location>
</feature>
<keyword evidence="5" id="KW-1185">Reference proteome</keyword>
<dbReference type="KEGG" id="vpn:A21D_03869"/>
<keyword evidence="1" id="KW-0472">Membrane</keyword>